<keyword evidence="2" id="KW-0547">Nucleotide-binding</keyword>
<proteinExistence type="predicted"/>
<evidence type="ECO:0000256" key="3">
    <source>
        <dbReference type="ARBA" id="ARBA00022840"/>
    </source>
</evidence>
<sequence length="118" mass="12958">MMLSYACLNFNGNVFIIALGFIIALILINRETGGVVGGVVGAAAIIAVLFLLIRRRKQQSRQSQEQMRNQEYGQSRSHVVYSELGERLKPKELDGQARSEIGSGGVSFKEPQELPVGH</sequence>
<feature type="region of interest" description="Disordered" evidence="4">
    <location>
        <begin position="87"/>
        <end position="118"/>
    </location>
</feature>
<evidence type="ECO:0000313" key="7">
    <source>
        <dbReference type="EMBL" id="KAJ5365705.1"/>
    </source>
</evidence>
<evidence type="ECO:0000259" key="6">
    <source>
        <dbReference type="Pfam" id="PF21314"/>
    </source>
</evidence>
<keyword evidence="5" id="KW-0812">Transmembrane</keyword>
<feature type="domain" description="Epidermal growth factor receptor-like transmembrane-juxtamembrane segment" evidence="6">
    <location>
        <begin position="33"/>
        <end position="61"/>
    </location>
</feature>
<reference evidence="7" key="2">
    <citation type="journal article" date="2023" name="IMA Fungus">
        <title>Comparative genomic study of the Penicillium genus elucidates a diverse pangenome and 15 lateral gene transfer events.</title>
        <authorList>
            <person name="Petersen C."/>
            <person name="Sorensen T."/>
            <person name="Nielsen M.R."/>
            <person name="Sondergaard T.E."/>
            <person name="Sorensen J.L."/>
            <person name="Fitzpatrick D.A."/>
            <person name="Frisvad J.C."/>
            <person name="Nielsen K.L."/>
        </authorList>
    </citation>
    <scope>NUCLEOTIDE SEQUENCE</scope>
    <source>
        <strain evidence="7">IBT 3081</strain>
    </source>
</reference>
<evidence type="ECO:0000256" key="2">
    <source>
        <dbReference type="ARBA" id="ARBA00022741"/>
    </source>
</evidence>
<comment type="caution">
    <text evidence="7">The sequence shown here is derived from an EMBL/GenBank/DDBJ whole genome shotgun (WGS) entry which is preliminary data.</text>
</comment>
<accession>A0A9W9RSQ3</accession>
<dbReference type="RefSeq" id="XP_056577172.1">
    <property type="nucleotide sequence ID" value="XM_056726321.1"/>
</dbReference>
<dbReference type="Proteomes" id="UP001147752">
    <property type="component" value="Unassembled WGS sequence"/>
</dbReference>
<evidence type="ECO:0000256" key="5">
    <source>
        <dbReference type="SAM" id="Phobius"/>
    </source>
</evidence>
<reference evidence="7" key="1">
    <citation type="submission" date="2022-12" db="EMBL/GenBank/DDBJ databases">
        <authorList>
            <person name="Petersen C."/>
        </authorList>
    </citation>
    <scope>NUCLEOTIDE SEQUENCE</scope>
    <source>
        <strain evidence="7">IBT 3081</strain>
    </source>
</reference>
<organism evidence="7 8">
    <name type="scientific">Penicillium concentricum</name>
    <dbReference type="NCBI Taxonomy" id="293559"/>
    <lineage>
        <taxon>Eukaryota</taxon>
        <taxon>Fungi</taxon>
        <taxon>Dikarya</taxon>
        <taxon>Ascomycota</taxon>
        <taxon>Pezizomycotina</taxon>
        <taxon>Eurotiomycetes</taxon>
        <taxon>Eurotiomycetidae</taxon>
        <taxon>Eurotiales</taxon>
        <taxon>Aspergillaceae</taxon>
        <taxon>Penicillium</taxon>
    </lineage>
</organism>
<dbReference type="GO" id="GO:0005524">
    <property type="term" value="F:ATP binding"/>
    <property type="evidence" value="ECO:0007669"/>
    <property type="project" value="UniProtKB-KW"/>
</dbReference>
<feature type="transmembrane region" description="Helical" evidence="5">
    <location>
        <begin position="34"/>
        <end position="53"/>
    </location>
</feature>
<dbReference type="GeneID" id="81465504"/>
<keyword evidence="5" id="KW-1133">Transmembrane helix</keyword>
<keyword evidence="1" id="KW-0597">Phosphoprotein</keyword>
<dbReference type="EMBL" id="JAPZBT010000003">
    <property type="protein sequence ID" value="KAJ5365705.1"/>
    <property type="molecule type" value="Genomic_DNA"/>
</dbReference>
<keyword evidence="8" id="KW-1185">Reference proteome</keyword>
<feature type="compositionally biased region" description="Basic and acidic residues" evidence="4">
    <location>
        <begin position="87"/>
        <end position="97"/>
    </location>
</feature>
<name>A0A9W9RSQ3_9EURO</name>
<dbReference type="AlphaFoldDB" id="A0A9W9RSQ3"/>
<dbReference type="InterPro" id="IPR049328">
    <property type="entry name" value="TM_ErbB1"/>
</dbReference>
<gene>
    <name evidence="7" type="ORF">N7517_008591</name>
</gene>
<keyword evidence="3" id="KW-0067">ATP-binding</keyword>
<keyword evidence="5" id="KW-0472">Membrane</keyword>
<evidence type="ECO:0000256" key="1">
    <source>
        <dbReference type="ARBA" id="ARBA00022553"/>
    </source>
</evidence>
<dbReference type="Pfam" id="PF21314">
    <property type="entry name" value="TM_ErbB1"/>
    <property type="match status" value="1"/>
</dbReference>
<evidence type="ECO:0000256" key="4">
    <source>
        <dbReference type="SAM" id="MobiDB-lite"/>
    </source>
</evidence>
<protein>
    <recommendedName>
        <fullName evidence="6">Epidermal growth factor receptor-like transmembrane-juxtamembrane segment domain-containing protein</fullName>
    </recommendedName>
</protein>
<dbReference type="OrthoDB" id="4779287at2759"/>
<feature type="transmembrane region" description="Helical" evidence="5">
    <location>
        <begin position="7"/>
        <end position="28"/>
    </location>
</feature>
<evidence type="ECO:0000313" key="8">
    <source>
        <dbReference type="Proteomes" id="UP001147752"/>
    </source>
</evidence>